<reference evidence="3" key="2">
    <citation type="journal article" date="2021" name="Genome Biol. Evol.">
        <title>Developing a high-quality reference genome for a parasitic bivalve with doubly uniparental inheritance (Bivalvia: Unionida).</title>
        <authorList>
            <person name="Smith C.H."/>
        </authorList>
    </citation>
    <scope>NUCLEOTIDE SEQUENCE</scope>
    <source>
        <strain evidence="3">CHS0354</strain>
        <tissue evidence="3">Mantle</tissue>
    </source>
</reference>
<dbReference type="EMBL" id="JAEAOA010001575">
    <property type="protein sequence ID" value="KAK3602805.1"/>
    <property type="molecule type" value="Genomic_DNA"/>
</dbReference>
<feature type="region of interest" description="Disordered" evidence="1">
    <location>
        <begin position="309"/>
        <end position="361"/>
    </location>
</feature>
<gene>
    <name evidence="3" type="ORF">CHS0354_026355</name>
</gene>
<keyword evidence="4" id="KW-1185">Reference proteome</keyword>
<organism evidence="3 4">
    <name type="scientific">Potamilus streckersoni</name>
    <dbReference type="NCBI Taxonomy" id="2493646"/>
    <lineage>
        <taxon>Eukaryota</taxon>
        <taxon>Metazoa</taxon>
        <taxon>Spiralia</taxon>
        <taxon>Lophotrochozoa</taxon>
        <taxon>Mollusca</taxon>
        <taxon>Bivalvia</taxon>
        <taxon>Autobranchia</taxon>
        <taxon>Heteroconchia</taxon>
        <taxon>Palaeoheterodonta</taxon>
        <taxon>Unionida</taxon>
        <taxon>Unionoidea</taxon>
        <taxon>Unionidae</taxon>
        <taxon>Ambleminae</taxon>
        <taxon>Lampsilini</taxon>
        <taxon>Potamilus</taxon>
    </lineage>
</organism>
<feature type="compositionally biased region" description="Basic and acidic residues" evidence="1">
    <location>
        <begin position="319"/>
        <end position="333"/>
    </location>
</feature>
<dbReference type="Proteomes" id="UP001195483">
    <property type="component" value="Unassembled WGS sequence"/>
</dbReference>
<evidence type="ECO:0000259" key="2">
    <source>
        <dbReference type="Pfam" id="PF16026"/>
    </source>
</evidence>
<feature type="compositionally biased region" description="Polar residues" evidence="1">
    <location>
        <begin position="309"/>
        <end position="318"/>
    </location>
</feature>
<feature type="domain" description="Mitochondria-eating protein C-terminal" evidence="2">
    <location>
        <begin position="95"/>
        <end position="280"/>
    </location>
</feature>
<evidence type="ECO:0000256" key="1">
    <source>
        <dbReference type="SAM" id="MobiDB-lite"/>
    </source>
</evidence>
<comment type="caution">
    <text evidence="3">The sequence shown here is derived from an EMBL/GenBank/DDBJ whole genome shotgun (WGS) entry which is preliminary data.</text>
</comment>
<dbReference type="Pfam" id="PF16026">
    <property type="entry name" value="MIEAP"/>
    <property type="match status" value="1"/>
</dbReference>
<reference evidence="3" key="1">
    <citation type="journal article" date="2021" name="Genome Biol. Evol.">
        <title>A High-Quality Reference Genome for a Parasitic Bivalve with Doubly Uniparental Inheritance (Bivalvia: Unionida).</title>
        <authorList>
            <person name="Smith C.H."/>
        </authorList>
    </citation>
    <scope>NUCLEOTIDE SEQUENCE</scope>
    <source>
        <strain evidence="3">CHS0354</strain>
    </source>
</reference>
<name>A0AAE0W791_9BIVA</name>
<reference evidence="3" key="3">
    <citation type="submission" date="2023-05" db="EMBL/GenBank/DDBJ databases">
        <authorList>
            <person name="Smith C.H."/>
        </authorList>
    </citation>
    <scope>NUCLEOTIDE SEQUENCE</scope>
    <source>
        <strain evidence="3">CHS0354</strain>
        <tissue evidence="3">Mantle</tissue>
    </source>
</reference>
<protein>
    <recommendedName>
        <fullName evidence="2">Mitochondria-eating protein C-terminal domain-containing protein</fullName>
    </recommendedName>
</protein>
<evidence type="ECO:0000313" key="3">
    <source>
        <dbReference type="EMBL" id="KAK3602805.1"/>
    </source>
</evidence>
<feature type="compositionally biased region" description="Polar residues" evidence="1">
    <location>
        <begin position="337"/>
        <end position="361"/>
    </location>
</feature>
<accession>A0AAE0W791</accession>
<proteinExistence type="predicted"/>
<sequence length="430" mass="49725">MLRLFREIELYKDENTCLQALLHHLHEYISSGTEAKDTSFELPSEIQPGSTKASSYKTMQDIWKKFKEMKGCHRVRQMHLGESLRPDISDQNELANLGNRYSHLYENEWLNGFEVLTSKFHTEEKSAIELLRQILLECYKNAFEMSEMQMMKAEHVLSGSSERDGQECARLLKEARKNVELKKDDDLFKGFINKALDTSIGEYMKETAMMLFAKECFQLCWLMSIQDPQVVFAKNPDHGDHFNTNMYKHYTISGDEVDYIVWPAVLLHEKGPLLVQGVAQPIPGSKTSSTSAPVADRYKDILDFTQHEGSVQNMTSPADKSRQDQGIDDRGSAVEDNYNQSATRSDSTPTKQYQESASTADTTLHSWKPNATFLHQEQTLRSHNDTERFKTFCKVYKVENHESFQRCYGQDFDRYYNLYIKLYYGMDNTA</sequence>
<dbReference type="AlphaFoldDB" id="A0AAE0W791"/>
<dbReference type="InterPro" id="IPR031981">
    <property type="entry name" value="MIEAP_C"/>
</dbReference>
<evidence type="ECO:0000313" key="4">
    <source>
        <dbReference type="Proteomes" id="UP001195483"/>
    </source>
</evidence>